<reference evidence="1 2" key="1">
    <citation type="journal article" date="2011" name="J. Bacteriol.">
        <title>Draft genome sequence of the chemolithoheterotrophic, halophilic methylotroph Methylophaga thiooxydans DMS010.</title>
        <authorList>
            <person name="Boden R."/>
            <person name="Ferriera S."/>
            <person name="Johnson J."/>
            <person name="Kelly D.P."/>
            <person name="Murrell J.C."/>
            <person name="Schafer H."/>
        </authorList>
    </citation>
    <scope>NUCLEOTIDE SEQUENCE [LARGE SCALE GENOMIC DNA]</scope>
    <source>
        <strain evidence="1 2">DMS010</strain>
    </source>
</reference>
<keyword evidence="2" id="KW-1185">Reference proteome</keyword>
<evidence type="ECO:0000313" key="1">
    <source>
        <dbReference type="EMBL" id="EEF81100.1"/>
    </source>
</evidence>
<protein>
    <submittedName>
        <fullName evidence="1">Uncharacterized protein</fullName>
    </submittedName>
</protein>
<dbReference type="Proteomes" id="UP000004679">
    <property type="component" value="Unassembled WGS sequence"/>
</dbReference>
<sequence length="223" mass="25256">MPELVVSLAIFFSVVLWWLYKKHDNQVSQSRAALLSDCNKVMTINETHYDRAGYAAIKGDFSGSSISLRLEVDNLTARKIPVMWLHIAMPREDKHGGSLDILVRPQINDVYSPSWNWNETVTPLSGWPHHARYMSNGAPPELSKIDADVRTLFADERTKELVVTPETVRLTYLIRQADRGHYLLLRSIEFDQSPIDSDEIAALTHQLRHLVSSLAGGYQNESA</sequence>
<accession>C0N1P7</accession>
<dbReference type="OrthoDB" id="8535964at2"/>
<dbReference type="EMBL" id="GG657883">
    <property type="protein sequence ID" value="EEF81100.1"/>
    <property type="molecule type" value="Genomic_DNA"/>
</dbReference>
<evidence type="ECO:0000313" key="2">
    <source>
        <dbReference type="Proteomes" id="UP000004679"/>
    </source>
</evidence>
<proteinExistence type="predicted"/>
<name>C0N1P7_9GAMM</name>
<organism evidence="1 2">
    <name type="scientific">Methylophaga thiooxydans DMS010</name>
    <dbReference type="NCBI Taxonomy" id="637616"/>
    <lineage>
        <taxon>Bacteria</taxon>
        <taxon>Pseudomonadati</taxon>
        <taxon>Pseudomonadota</taxon>
        <taxon>Gammaproteobacteria</taxon>
        <taxon>Thiotrichales</taxon>
        <taxon>Piscirickettsiaceae</taxon>
        <taxon>Methylophaga</taxon>
    </lineage>
</organism>
<dbReference type="AlphaFoldDB" id="C0N1P7"/>
<gene>
    <name evidence="1" type="ORF">MDMS009_92</name>
</gene>
<dbReference type="RefSeq" id="WP_008289876.1">
    <property type="nucleotide sequence ID" value="NZ_GG657883.1"/>
</dbReference>
<dbReference type="HOGENOM" id="CLU_107554_0_0_6"/>